<accession>K6X8Y9</accession>
<keyword evidence="1" id="KW-0472">Membrane</keyword>
<dbReference type="OrthoDB" id="6382646at2"/>
<dbReference type="STRING" id="493475.GARC_0117"/>
<evidence type="ECO:0000256" key="1">
    <source>
        <dbReference type="SAM" id="Phobius"/>
    </source>
</evidence>
<dbReference type="SUPFAM" id="SSF53474">
    <property type="entry name" value="alpha/beta-Hydrolases"/>
    <property type="match status" value="1"/>
</dbReference>
<reference evidence="2 3" key="1">
    <citation type="journal article" date="2017" name="Antonie Van Leeuwenhoek">
        <title>Rhizobium rhizosphaerae sp. nov., a novel species isolated from rice rhizosphere.</title>
        <authorList>
            <person name="Zhao J.J."/>
            <person name="Zhang J."/>
            <person name="Zhang R.J."/>
            <person name="Zhang C.W."/>
            <person name="Yin H.Q."/>
            <person name="Zhang X.X."/>
        </authorList>
    </citation>
    <scope>NUCLEOTIDE SEQUENCE [LARGE SCALE GENOMIC DNA]</scope>
    <source>
        <strain evidence="2 3">BSs20135</strain>
    </source>
</reference>
<feature type="transmembrane region" description="Helical" evidence="1">
    <location>
        <begin position="16"/>
        <end position="39"/>
    </location>
</feature>
<dbReference type="InterPro" id="IPR029058">
    <property type="entry name" value="AB_hydrolase_fold"/>
</dbReference>
<protein>
    <submittedName>
        <fullName evidence="2">Uncharacterized protein</fullName>
    </submittedName>
</protein>
<sequence length="276" mass="31706">MNKVLQFYRKYWILRWLWWLSVVLPGVSFVLVSLGFLLIMHWPKDYQDVINIALDPEVEYLTLSAHGVKDTTASWSDELQRTYSELQHLPFSDLKKQHISFSWQPYSDNVFNCSVDGKNIGFKLGEKIAQLPKIKGVHLVGHSCGSFVILGVCEALKENKASISVQTTYLDPVSVYSGVFWDYGIKYFGSCADFSDAYIDTQDTVPGSNQALRNAYTFDVTQTRVKNNIDYAPHAWPTMFYIKALKKKQLPIYYKATNNLSSGYQKNTLMTWPLEY</sequence>
<gene>
    <name evidence="2" type="ORF">GARC_0117</name>
</gene>
<dbReference type="RefSeq" id="WP_007615578.1">
    <property type="nucleotide sequence ID" value="NZ_BAEO01000002.1"/>
</dbReference>
<dbReference type="AlphaFoldDB" id="K6X8Y9"/>
<name>K6X8Y9_9ALTE</name>
<evidence type="ECO:0000313" key="2">
    <source>
        <dbReference type="EMBL" id="GAC17099.1"/>
    </source>
</evidence>
<keyword evidence="1" id="KW-0812">Transmembrane</keyword>
<proteinExistence type="predicted"/>
<evidence type="ECO:0000313" key="3">
    <source>
        <dbReference type="Proteomes" id="UP000006327"/>
    </source>
</evidence>
<keyword evidence="3" id="KW-1185">Reference proteome</keyword>
<comment type="caution">
    <text evidence="2">The sequence shown here is derived from an EMBL/GenBank/DDBJ whole genome shotgun (WGS) entry which is preliminary data.</text>
</comment>
<organism evidence="2 3">
    <name type="scientific">Paraglaciecola arctica BSs20135</name>
    <dbReference type="NCBI Taxonomy" id="493475"/>
    <lineage>
        <taxon>Bacteria</taxon>
        <taxon>Pseudomonadati</taxon>
        <taxon>Pseudomonadota</taxon>
        <taxon>Gammaproteobacteria</taxon>
        <taxon>Alteromonadales</taxon>
        <taxon>Alteromonadaceae</taxon>
        <taxon>Paraglaciecola</taxon>
    </lineage>
</organism>
<dbReference type="Proteomes" id="UP000006327">
    <property type="component" value="Unassembled WGS sequence"/>
</dbReference>
<keyword evidence="1" id="KW-1133">Transmembrane helix</keyword>
<dbReference type="EMBL" id="BAEO01000002">
    <property type="protein sequence ID" value="GAC17099.1"/>
    <property type="molecule type" value="Genomic_DNA"/>
</dbReference>